<proteinExistence type="predicted"/>
<evidence type="ECO:0008006" key="4">
    <source>
        <dbReference type="Google" id="ProtNLM"/>
    </source>
</evidence>
<feature type="signal peptide" evidence="1">
    <location>
        <begin position="1"/>
        <end position="23"/>
    </location>
</feature>
<evidence type="ECO:0000313" key="2">
    <source>
        <dbReference type="EMBL" id="VVO00069.1"/>
    </source>
</evidence>
<dbReference type="Proteomes" id="UP000379480">
    <property type="component" value="Unassembled WGS sequence"/>
</dbReference>
<dbReference type="AlphaFoldDB" id="A0A5E7C5V2"/>
<dbReference type="InterPro" id="IPR007540">
    <property type="entry name" value="Fimbrial_CS1-type"/>
</dbReference>
<name>A0A5E7C5V2_PSEFL</name>
<dbReference type="GO" id="GO:0009289">
    <property type="term" value="C:pilus"/>
    <property type="evidence" value="ECO:0007669"/>
    <property type="project" value="InterPro"/>
</dbReference>
<gene>
    <name evidence="2" type="ORF">PS723_02566</name>
</gene>
<keyword evidence="1" id="KW-0732">Signal</keyword>
<dbReference type="OrthoDB" id="7026515at2"/>
<reference evidence="2 3" key="1">
    <citation type="submission" date="2019-09" db="EMBL/GenBank/DDBJ databases">
        <authorList>
            <person name="Chandra G."/>
            <person name="Truman W A."/>
        </authorList>
    </citation>
    <scope>NUCLEOTIDE SEQUENCE [LARGE SCALE GENOMIC DNA]</scope>
    <source>
        <strain evidence="2">PS723</strain>
    </source>
</reference>
<dbReference type="Pfam" id="PF04449">
    <property type="entry name" value="Fimbrial_CS1"/>
    <property type="match status" value="1"/>
</dbReference>
<accession>A0A5E7C5V2</accession>
<organism evidence="2 3">
    <name type="scientific">Pseudomonas fluorescens</name>
    <dbReference type="NCBI Taxonomy" id="294"/>
    <lineage>
        <taxon>Bacteria</taxon>
        <taxon>Pseudomonadati</taxon>
        <taxon>Pseudomonadota</taxon>
        <taxon>Gammaproteobacteria</taxon>
        <taxon>Pseudomonadales</taxon>
        <taxon>Pseudomonadaceae</taxon>
        <taxon>Pseudomonas</taxon>
    </lineage>
</organism>
<sequence length="162" mass="16816" precursor="true">MFKKIAIAAPFAILALSASTAFAEESRSAINISANIPSTVFHAQPTNPNFGKDEKMSLILGSNKLTTLEADYDVQHTNGSVAAYVEGGPQPLFNGANTIALTYTFNGKVLTGSSAEVVGDAESNMPMKARLVISAADPAGGQNGLYTATPVVVFDAIPRVAP</sequence>
<dbReference type="EMBL" id="CABVHY010000011">
    <property type="protein sequence ID" value="VVO00069.1"/>
    <property type="molecule type" value="Genomic_DNA"/>
</dbReference>
<dbReference type="Gene3D" id="2.60.40.2040">
    <property type="entry name" value="CFA/I fimbrial subunit E, pilin domain"/>
    <property type="match status" value="1"/>
</dbReference>
<feature type="chain" id="PRO_5023020754" description="Adhesin" evidence="1">
    <location>
        <begin position="24"/>
        <end position="162"/>
    </location>
</feature>
<dbReference type="RefSeq" id="WP_150804019.1">
    <property type="nucleotide sequence ID" value="NZ_CABVHY010000011.1"/>
</dbReference>
<evidence type="ECO:0000313" key="3">
    <source>
        <dbReference type="Proteomes" id="UP000379480"/>
    </source>
</evidence>
<protein>
    <recommendedName>
        <fullName evidence="4">Adhesin</fullName>
    </recommendedName>
</protein>
<evidence type="ECO:0000256" key="1">
    <source>
        <dbReference type="SAM" id="SignalP"/>
    </source>
</evidence>